<dbReference type="SMART" id="SM00239">
    <property type="entry name" value="C2"/>
    <property type="match status" value="2"/>
</dbReference>
<dbReference type="InterPro" id="IPR000008">
    <property type="entry name" value="C2_dom"/>
</dbReference>
<dbReference type="PROSITE" id="PS50234">
    <property type="entry name" value="VWFA"/>
    <property type="match status" value="1"/>
</dbReference>
<dbReference type="SMART" id="SM00327">
    <property type="entry name" value="VWA"/>
    <property type="match status" value="1"/>
</dbReference>
<accession>A0A811KTI6</accession>
<dbReference type="SUPFAM" id="SSF49562">
    <property type="entry name" value="C2 domain (Calcium/lipid-binding domain, CaLB)"/>
    <property type="match status" value="2"/>
</dbReference>
<dbReference type="OrthoDB" id="5855668at2759"/>
<sequence length="580" mass="65543">MKGYNEPKSRVELILAARNLADRDVMSKSDPMCVVYRVDNNVAREVARTETIKDNLSPKWGTKIKLDYYFERRQTLLFKIYDIDSPTAELTHHDFLGECSTDLADILAAPHGYLTISLSGWSGARGHMIVFAEEVTQVQNDFFIFKIQAIDLHKKFHFIQPDTYLEFLRHLPDGSRHLVLRTAVVNNSCFPTYSQVDLQIRQLCGNELTNEFTIQCFRVGSNGNMLVGEVTTTFDKIKSSGSTPLPILNPRKIRRSSYKDSGALRFLEARHEKAHSFVEFIRGGLQLDFAVCIDFTASNGSVHSQQSLHYIDPQNQNQYELAIGAVLEICQHYNHTKQFEVMGFGAKIPPSNTVSHLFPLDLETRQRVINGVESVLQMYRKALFSIQFYGPTNFSPSVKEFAYKASLLAKEKNRYQMLLIITDGEITDMLKTVDAIVDASDKPLSIIIVGVGNASFDKMDDLDSDQAMLSASNGRKALRDIVQFVPFRDFFPPSGMPRSLLEADQIKRRLAEAVLEEVPEQVTSYMRMMKISPDPPRFQLPPGDDLLDLIPPLNTSRPVDSMLDTSQPPVNPAYQQVLLA</sequence>
<evidence type="ECO:0000313" key="4">
    <source>
        <dbReference type="EMBL" id="CAD5219126.1"/>
    </source>
</evidence>
<organism evidence="4 5">
    <name type="scientific">Bursaphelenchus okinawaensis</name>
    <dbReference type="NCBI Taxonomy" id="465554"/>
    <lineage>
        <taxon>Eukaryota</taxon>
        <taxon>Metazoa</taxon>
        <taxon>Ecdysozoa</taxon>
        <taxon>Nematoda</taxon>
        <taxon>Chromadorea</taxon>
        <taxon>Rhabditida</taxon>
        <taxon>Tylenchina</taxon>
        <taxon>Tylenchomorpha</taxon>
        <taxon>Aphelenchoidea</taxon>
        <taxon>Aphelenchoididae</taxon>
        <taxon>Bursaphelenchus</taxon>
    </lineage>
</organism>
<protein>
    <recommendedName>
        <fullName evidence="6">C2 domain-containing protein</fullName>
    </recommendedName>
</protein>
<evidence type="ECO:0000256" key="1">
    <source>
        <dbReference type="ARBA" id="ARBA00009048"/>
    </source>
</evidence>
<feature type="domain" description="C2" evidence="2">
    <location>
        <begin position="1"/>
        <end position="116"/>
    </location>
</feature>
<dbReference type="EMBL" id="CAJFCW020000004">
    <property type="protein sequence ID" value="CAG9112343.1"/>
    <property type="molecule type" value="Genomic_DNA"/>
</dbReference>
<dbReference type="SUPFAM" id="SSF53300">
    <property type="entry name" value="vWA-like"/>
    <property type="match status" value="1"/>
</dbReference>
<dbReference type="InterPro" id="IPR045052">
    <property type="entry name" value="Copine"/>
</dbReference>
<dbReference type="PANTHER" id="PTHR10857:SF106">
    <property type="entry name" value="C2 DOMAIN-CONTAINING PROTEIN"/>
    <property type="match status" value="1"/>
</dbReference>
<dbReference type="AlphaFoldDB" id="A0A811KTI6"/>
<dbReference type="Proteomes" id="UP000614601">
    <property type="component" value="Unassembled WGS sequence"/>
</dbReference>
<gene>
    <name evidence="4" type="ORF">BOKJ2_LOCUS8288</name>
</gene>
<comment type="caution">
    <text evidence="4">The sequence shown here is derived from an EMBL/GenBank/DDBJ whole genome shotgun (WGS) entry which is preliminary data.</text>
</comment>
<evidence type="ECO:0000313" key="5">
    <source>
        <dbReference type="Proteomes" id="UP000614601"/>
    </source>
</evidence>
<dbReference type="InterPro" id="IPR002035">
    <property type="entry name" value="VWF_A"/>
</dbReference>
<dbReference type="InterPro" id="IPR010734">
    <property type="entry name" value="Copine_C"/>
</dbReference>
<name>A0A811KTI6_9BILA</name>
<dbReference type="CDD" id="cd04048">
    <property type="entry name" value="C2A_Copine"/>
    <property type="match status" value="1"/>
</dbReference>
<dbReference type="GO" id="GO:0005544">
    <property type="term" value="F:calcium-dependent phospholipid binding"/>
    <property type="evidence" value="ECO:0007669"/>
    <property type="project" value="InterPro"/>
</dbReference>
<dbReference type="Pfam" id="PF00168">
    <property type="entry name" value="C2"/>
    <property type="match status" value="2"/>
</dbReference>
<dbReference type="Gene3D" id="2.60.40.150">
    <property type="entry name" value="C2 domain"/>
    <property type="match status" value="1"/>
</dbReference>
<dbReference type="GO" id="GO:0071277">
    <property type="term" value="P:cellular response to calcium ion"/>
    <property type="evidence" value="ECO:0007669"/>
    <property type="project" value="TreeGrafter"/>
</dbReference>
<evidence type="ECO:0008006" key="6">
    <source>
        <dbReference type="Google" id="ProtNLM"/>
    </source>
</evidence>
<dbReference type="EMBL" id="CAJFDH010000004">
    <property type="protein sequence ID" value="CAD5219126.1"/>
    <property type="molecule type" value="Genomic_DNA"/>
</dbReference>
<proteinExistence type="inferred from homology"/>
<dbReference type="PANTHER" id="PTHR10857">
    <property type="entry name" value="COPINE"/>
    <property type="match status" value="1"/>
</dbReference>
<dbReference type="InterPro" id="IPR035892">
    <property type="entry name" value="C2_domain_sf"/>
</dbReference>
<dbReference type="Pfam" id="PF07002">
    <property type="entry name" value="Copine"/>
    <property type="match status" value="1"/>
</dbReference>
<dbReference type="InterPro" id="IPR036465">
    <property type="entry name" value="vWFA_dom_sf"/>
</dbReference>
<comment type="similarity">
    <text evidence="1">Belongs to the copine family.</text>
</comment>
<evidence type="ECO:0000259" key="2">
    <source>
        <dbReference type="PROSITE" id="PS50004"/>
    </source>
</evidence>
<evidence type="ECO:0000259" key="3">
    <source>
        <dbReference type="PROSITE" id="PS50234"/>
    </source>
</evidence>
<feature type="domain" description="VWFA" evidence="3">
    <location>
        <begin position="288"/>
        <end position="485"/>
    </location>
</feature>
<dbReference type="PROSITE" id="PS50004">
    <property type="entry name" value="C2"/>
    <property type="match status" value="1"/>
</dbReference>
<dbReference type="GO" id="GO:0005886">
    <property type="term" value="C:plasma membrane"/>
    <property type="evidence" value="ECO:0007669"/>
    <property type="project" value="TreeGrafter"/>
</dbReference>
<reference evidence="4" key="1">
    <citation type="submission" date="2020-09" db="EMBL/GenBank/DDBJ databases">
        <authorList>
            <person name="Kikuchi T."/>
        </authorList>
    </citation>
    <scope>NUCLEOTIDE SEQUENCE</scope>
    <source>
        <strain evidence="4">SH1</strain>
    </source>
</reference>
<keyword evidence="5" id="KW-1185">Reference proteome</keyword>
<dbReference type="FunFam" id="2.60.40.150:FF:000099">
    <property type="entry name" value="Copine 3"/>
    <property type="match status" value="1"/>
</dbReference>
<dbReference type="Proteomes" id="UP000783686">
    <property type="component" value="Unassembled WGS sequence"/>
</dbReference>
<dbReference type="Gene3D" id="3.40.50.410">
    <property type="entry name" value="von Willebrand factor, type A domain"/>
    <property type="match status" value="1"/>
</dbReference>